<dbReference type="AlphaFoldDB" id="A0A644ZVI0"/>
<organism evidence="1">
    <name type="scientific">bioreactor metagenome</name>
    <dbReference type="NCBI Taxonomy" id="1076179"/>
    <lineage>
        <taxon>unclassified sequences</taxon>
        <taxon>metagenomes</taxon>
        <taxon>ecological metagenomes</taxon>
    </lineage>
</organism>
<accession>A0A644ZVI0</accession>
<gene>
    <name evidence="1" type="ORF">SDC9_88249</name>
</gene>
<reference evidence="1" key="1">
    <citation type="submission" date="2019-08" db="EMBL/GenBank/DDBJ databases">
        <authorList>
            <person name="Kucharzyk K."/>
            <person name="Murdoch R.W."/>
            <person name="Higgins S."/>
            <person name="Loffler F."/>
        </authorList>
    </citation>
    <scope>NUCLEOTIDE SEQUENCE</scope>
</reference>
<proteinExistence type="predicted"/>
<dbReference type="EMBL" id="VSSQ01009426">
    <property type="protein sequence ID" value="MPM41594.1"/>
    <property type="molecule type" value="Genomic_DNA"/>
</dbReference>
<name>A0A644ZVI0_9ZZZZ</name>
<sequence length="97" mass="10800">MVKAKEVDVDAVKRFFGDELTRILFDHEAHGLARNTVYVEGVEYPALVVTTVKDTGSYLEISIAVTSTSVKRLLDFRHAATLNQQGKTANADEEQFI</sequence>
<evidence type="ECO:0000313" key="1">
    <source>
        <dbReference type="EMBL" id="MPM41594.1"/>
    </source>
</evidence>
<comment type="caution">
    <text evidence="1">The sequence shown here is derived from an EMBL/GenBank/DDBJ whole genome shotgun (WGS) entry which is preliminary data.</text>
</comment>
<protein>
    <submittedName>
        <fullName evidence="1">Uncharacterized protein</fullName>
    </submittedName>
</protein>